<dbReference type="AlphaFoldDB" id="A0AAU0UHU4"/>
<name>A0AAU0UHU4_9FIRM</name>
<gene>
    <name evidence="1" type="ORF">MFMK1_000374</name>
</gene>
<protein>
    <submittedName>
        <fullName evidence="1">Uncharacterized protein</fullName>
    </submittedName>
</protein>
<dbReference type="EMBL" id="CP121694">
    <property type="protein sequence ID" value="WRO20591.1"/>
    <property type="molecule type" value="Genomic_DNA"/>
</dbReference>
<dbReference type="InterPro" id="IPR012347">
    <property type="entry name" value="Ferritin-like"/>
</dbReference>
<evidence type="ECO:0000313" key="2">
    <source>
        <dbReference type="Proteomes" id="UP001329915"/>
    </source>
</evidence>
<evidence type="ECO:0000313" key="1">
    <source>
        <dbReference type="EMBL" id="WRO20591.1"/>
    </source>
</evidence>
<dbReference type="Proteomes" id="UP001329915">
    <property type="component" value="Chromosome"/>
</dbReference>
<organism evidence="1 2">
    <name type="scientific">Metallumcola ferriviriculae</name>
    <dbReference type="NCBI Taxonomy" id="3039180"/>
    <lineage>
        <taxon>Bacteria</taxon>
        <taxon>Bacillati</taxon>
        <taxon>Bacillota</taxon>
        <taxon>Clostridia</taxon>
        <taxon>Neomoorellales</taxon>
        <taxon>Desulfitibacteraceae</taxon>
        <taxon>Metallumcola</taxon>
    </lineage>
</organism>
<keyword evidence="2" id="KW-1185">Reference proteome</keyword>
<accession>A0AAU0UHU4</accession>
<dbReference type="Gene3D" id="1.20.1260.10">
    <property type="match status" value="1"/>
</dbReference>
<reference evidence="1 2" key="1">
    <citation type="submission" date="2023-04" db="EMBL/GenBank/DDBJ databases">
        <authorList>
            <person name="Hsu D."/>
        </authorList>
    </citation>
    <scope>NUCLEOTIDE SEQUENCE [LARGE SCALE GENOMIC DNA]</scope>
    <source>
        <strain evidence="1 2">MK1</strain>
    </source>
</reference>
<sequence length="94" mass="11128">MIKSRDRNKEITKFIANNKIVTDEFISANVFVYLQEHIENLLKSFRTAVTNEQVRDTIKKMTIKTIKQEEKYLKYLKLKGWIEVAPLNRPLLTS</sequence>
<dbReference type="RefSeq" id="WP_366923481.1">
    <property type="nucleotide sequence ID" value="NZ_CP121694.1"/>
</dbReference>
<dbReference type="KEGG" id="dbc:MFMK1_000374"/>
<proteinExistence type="predicted"/>